<dbReference type="InterPro" id="IPR003593">
    <property type="entry name" value="AAA+_ATPase"/>
</dbReference>
<evidence type="ECO:0000259" key="9">
    <source>
        <dbReference type="PROSITE" id="PS50893"/>
    </source>
</evidence>
<dbReference type="eggNOG" id="COG3842">
    <property type="taxonomic scope" value="Bacteria"/>
</dbReference>
<feature type="domain" description="ABC transporter" evidence="9">
    <location>
        <begin position="10"/>
        <end position="239"/>
    </location>
</feature>
<accession>D0LRS7</accession>
<dbReference type="Gene3D" id="3.40.50.300">
    <property type="entry name" value="P-loop containing nucleotide triphosphate hydrolases"/>
    <property type="match status" value="1"/>
</dbReference>
<dbReference type="RefSeq" id="WP_012831661.1">
    <property type="nucleotide sequence ID" value="NC_013440.1"/>
</dbReference>
<dbReference type="HOGENOM" id="CLU_000604_1_1_7"/>
<keyword evidence="6" id="KW-0408">Iron</keyword>
<dbReference type="Pfam" id="PF00005">
    <property type="entry name" value="ABC_tran"/>
    <property type="match status" value="1"/>
</dbReference>
<keyword evidence="7" id="KW-0406">Ion transport</keyword>
<dbReference type="KEGG" id="hoh:Hoch_6603"/>
<dbReference type="EMBL" id="CP001804">
    <property type="protein sequence ID" value="ACY19069.1"/>
    <property type="molecule type" value="Genomic_DNA"/>
</dbReference>
<dbReference type="PANTHER" id="PTHR42781">
    <property type="entry name" value="SPERMIDINE/PUTRESCINE IMPORT ATP-BINDING PROTEIN POTA"/>
    <property type="match status" value="1"/>
</dbReference>
<dbReference type="GO" id="GO:0016887">
    <property type="term" value="F:ATP hydrolysis activity"/>
    <property type="evidence" value="ECO:0007669"/>
    <property type="project" value="InterPro"/>
</dbReference>
<dbReference type="InterPro" id="IPR008995">
    <property type="entry name" value="Mo/tungstate-bd_C_term_dom"/>
</dbReference>
<proteinExistence type="predicted"/>
<dbReference type="Proteomes" id="UP000001880">
    <property type="component" value="Chromosome"/>
</dbReference>
<sequence>MSEAVSEAAITLRRASVSYGGPDVVRAVDLRVERGEIHVLLGQSGSGKTTLLRAIAGFEALSGGELQLFGETVDGAGKRPVPPERRQVGVVFQDYALFPHLDVGENLAFGMRARDPGRIDELLAAVGLEGYGRRPVSALSGGEQQRVALARALAQSPRMILFDEPFSNLNPSLRRSLRRQTVEILRERAITAVFVTHDRDEAFAIATKLSVMARGALLQSGTPHALYAAPRDLEVASALGDCSIVAVTDTGAGAGARCDSALGALTTTGTGDAVLVRPEQLAIEDDAAAPECVPAMVERVEYCGDCDRVELRAGDALLVARAPAGSCALGARVGVALRVRELPRVNAQRGA</sequence>
<dbReference type="GO" id="GO:0015408">
    <property type="term" value="F:ABC-type ferric iron transporter activity"/>
    <property type="evidence" value="ECO:0007669"/>
    <property type="project" value="InterPro"/>
</dbReference>
<dbReference type="GO" id="GO:0005524">
    <property type="term" value="F:ATP binding"/>
    <property type="evidence" value="ECO:0007669"/>
    <property type="project" value="UniProtKB-KW"/>
</dbReference>
<dbReference type="InterPro" id="IPR017871">
    <property type="entry name" value="ABC_transporter-like_CS"/>
</dbReference>
<gene>
    <name evidence="10" type="ordered locus">Hoch_6603</name>
</gene>
<reference evidence="10 11" key="1">
    <citation type="journal article" date="2010" name="Stand. Genomic Sci.">
        <title>Complete genome sequence of Haliangium ochraceum type strain (SMP-2).</title>
        <authorList>
            <consortium name="US DOE Joint Genome Institute (JGI-PGF)"/>
            <person name="Ivanova N."/>
            <person name="Daum C."/>
            <person name="Lang E."/>
            <person name="Abt B."/>
            <person name="Kopitz M."/>
            <person name="Saunders E."/>
            <person name="Lapidus A."/>
            <person name="Lucas S."/>
            <person name="Glavina Del Rio T."/>
            <person name="Nolan M."/>
            <person name="Tice H."/>
            <person name="Copeland A."/>
            <person name="Cheng J.F."/>
            <person name="Chen F."/>
            <person name="Bruce D."/>
            <person name="Goodwin L."/>
            <person name="Pitluck S."/>
            <person name="Mavromatis K."/>
            <person name="Pati A."/>
            <person name="Mikhailova N."/>
            <person name="Chen A."/>
            <person name="Palaniappan K."/>
            <person name="Land M."/>
            <person name="Hauser L."/>
            <person name="Chang Y.J."/>
            <person name="Jeffries C.D."/>
            <person name="Detter J.C."/>
            <person name="Brettin T."/>
            <person name="Rohde M."/>
            <person name="Goker M."/>
            <person name="Bristow J."/>
            <person name="Markowitz V."/>
            <person name="Eisen J.A."/>
            <person name="Hugenholtz P."/>
            <person name="Kyrpides N.C."/>
            <person name="Klenk H.P."/>
        </authorList>
    </citation>
    <scope>NUCLEOTIDE SEQUENCE [LARGE SCALE GENOMIC DNA]</scope>
    <source>
        <strain evidence="11">DSM 14365 / CIP 107738 / JCM 11303 / AJ 13395 / SMP-2</strain>
    </source>
</reference>
<dbReference type="STRING" id="502025.Hoch_6603"/>
<dbReference type="SMART" id="SM00382">
    <property type="entry name" value="AAA"/>
    <property type="match status" value="1"/>
</dbReference>
<keyword evidence="3" id="KW-0410">Iron transport</keyword>
<evidence type="ECO:0000256" key="1">
    <source>
        <dbReference type="ARBA" id="ARBA00022448"/>
    </source>
</evidence>
<dbReference type="InterPro" id="IPR003439">
    <property type="entry name" value="ABC_transporter-like_ATP-bd"/>
</dbReference>
<keyword evidence="1" id="KW-0813">Transport</keyword>
<dbReference type="Pfam" id="PF08402">
    <property type="entry name" value="TOBE_2"/>
    <property type="match status" value="1"/>
</dbReference>
<protein>
    <submittedName>
        <fullName evidence="10">ABC transporter related protein</fullName>
    </submittedName>
</protein>
<evidence type="ECO:0000313" key="10">
    <source>
        <dbReference type="EMBL" id="ACY19069.1"/>
    </source>
</evidence>
<dbReference type="CDD" id="cd03259">
    <property type="entry name" value="ABC_Carb_Solutes_like"/>
    <property type="match status" value="1"/>
</dbReference>
<dbReference type="PROSITE" id="PS50893">
    <property type="entry name" value="ABC_TRANSPORTER_2"/>
    <property type="match status" value="1"/>
</dbReference>
<dbReference type="SUPFAM" id="SSF50331">
    <property type="entry name" value="MOP-like"/>
    <property type="match status" value="1"/>
</dbReference>
<dbReference type="GO" id="GO:0043190">
    <property type="term" value="C:ATP-binding cassette (ABC) transporter complex"/>
    <property type="evidence" value="ECO:0007669"/>
    <property type="project" value="InterPro"/>
</dbReference>
<evidence type="ECO:0000256" key="8">
    <source>
        <dbReference type="ARBA" id="ARBA00023136"/>
    </source>
</evidence>
<keyword evidence="5" id="KW-0067">ATP-binding</keyword>
<dbReference type="AlphaFoldDB" id="D0LRS7"/>
<keyword evidence="2" id="KW-1003">Cell membrane</keyword>
<evidence type="ECO:0000256" key="7">
    <source>
        <dbReference type="ARBA" id="ARBA00023065"/>
    </source>
</evidence>
<dbReference type="SUPFAM" id="SSF52540">
    <property type="entry name" value="P-loop containing nucleoside triphosphate hydrolases"/>
    <property type="match status" value="1"/>
</dbReference>
<evidence type="ECO:0000256" key="2">
    <source>
        <dbReference type="ARBA" id="ARBA00022475"/>
    </source>
</evidence>
<evidence type="ECO:0000256" key="6">
    <source>
        <dbReference type="ARBA" id="ARBA00023004"/>
    </source>
</evidence>
<evidence type="ECO:0000256" key="4">
    <source>
        <dbReference type="ARBA" id="ARBA00022741"/>
    </source>
</evidence>
<dbReference type="InterPro" id="IPR050093">
    <property type="entry name" value="ABC_SmlMolc_Importer"/>
</dbReference>
<organism evidence="10 11">
    <name type="scientific">Haliangium ochraceum (strain DSM 14365 / JCM 11303 / SMP-2)</name>
    <dbReference type="NCBI Taxonomy" id="502025"/>
    <lineage>
        <taxon>Bacteria</taxon>
        <taxon>Pseudomonadati</taxon>
        <taxon>Myxococcota</taxon>
        <taxon>Polyangia</taxon>
        <taxon>Haliangiales</taxon>
        <taxon>Kofleriaceae</taxon>
        <taxon>Haliangium</taxon>
    </lineage>
</organism>
<evidence type="ECO:0000256" key="3">
    <source>
        <dbReference type="ARBA" id="ARBA00022496"/>
    </source>
</evidence>
<keyword evidence="11" id="KW-1185">Reference proteome</keyword>
<keyword evidence="4" id="KW-0547">Nucleotide-binding</keyword>
<evidence type="ECO:0000313" key="11">
    <source>
        <dbReference type="Proteomes" id="UP000001880"/>
    </source>
</evidence>
<dbReference type="InterPro" id="IPR015853">
    <property type="entry name" value="ABC_transpr_FbpC"/>
</dbReference>
<dbReference type="PROSITE" id="PS00211">
    <property type="entry name" value="ABC_TRANSPORTER_1"/>
    <property type="match status" value="1"/>
</dbReference>
<dbReference type="InterPro" id="IPR013611">
    <property type="entry name" value="Transp-assoc_OB_typ2"/>
</dbReference>
<keyword evidence="8" id="KW-0472">Membrane</keyword>
<dbReference type="InterPro" id="IPR027417">
    <property type="entry name" value="P-loop_NTPase"/>
</dbReference>
<evidence type="ECO:0000256" key="5">
    <source>
        <dbReference type="ARBA" id="ARBA00022840"/>
    </source>
</evidence>
<name>D0LRS7_HALO1</name>
<dbReference type="PANTHER" id="PTHR42781:SF4">
    <property type="entry name" value="SPERMIDINE_PUTRESCINE IMPORT ATP-BINDING PROTEIN POTA"/>
    <property type="match status" value="1"/>
</dbReference>